<evidence type="ECO:0000313" key="5">
    <source>
        <dbReference type="Proteomes" id="UP000681341"/>
    </source>
</evidence>
<reference evidence="4 5" key="1">
    <citation type="submission" date="2021-03" db="EMBL/GenBank/DDBJ databases">
        <title>Glycomyces sp. nov., a novel actinomycete isolated from soil.</title>
        <authorList>
            <person name="Yang X."/>
            <person name="Xu X."/>
        </authorList>
    </citation>
    <scope>NUCLEOTIDE SEQUENCE [LARGE SCALE GENOMIC DNA]</scope>
    <source>
        <strain evidence="4 5">NEAU-S30</strain>
    </source>
</reference>
<name>A0ABS3U8I5_9ACTN</name>
<comment type="caution">
    <text evidence="4">The sequence shown here is derived from an EMBL/GenBank/DDBJ whole genome shotgun (WGS) entry which is preliminary data.</text>
</comment>
<keyword evidence="2" id="KW-0812">Transmembrane</keyword>
<dbReference type="SUPFAM" id="SSF53300">
    <property type="entry name" value="vWA-like"/>
    <property type="match status" value="1"/>
</dbReference>
<evidence type="ECO:0000313" key="4">
    <source>
        <dbReference type="EMBL" id="MBO3735066.1"/>
    </source>
</evidence>
<organism evidence="4 5">
    <name type="scientific">Glycomyces niveus</name>
    <dbReference type="NCBI Taxonomy" id="2820287"/>
    <lineage>
        <taxon>Bacteria</taxon>
        <taxon>Bacillati</taxon>
        <taxon>Actinomycetota</taxon>
        <taxon>Actinomycetes</taxon>
        <taxon>Glycomycetales</taxon>
        <taxon>Glycomycetaceae</taxon>
        <taxon>Glycomyces</taxon>
    </lineage>
</organism>
<feature type="compositionally biased region" description="Basic and acidic residues" evidence="1">
    <location>
        <begin position="1"/>
        <end position="11"/>
    </location>
</feature>
<dbReference type="EMBL" id="JAGFNP010000012">
    <property type="protein sequence ID" value="MBO3735066.1"/>
    <property type="molecule type" value="Genomic_DNA"/>
</dbReference>
<dbReference type="RefSeq" id="WP_208498692.1">
    <property type="nucleotide sequence ID" value="NZ_JAGFNP010000012.1"/>
</dbReference>
<dbReference type="PROSITE" id="PS50234">
    <property type="entry name" value="VWFA"/>
    <property type="match status" value="1"/>
</dbReference>
<dbReference type="Proteomes" id="UP000681341">
    <property type="component" value="Unassembled WGS sequence"/>
</dbReference>
<feature type="transmembrane region" description="Helical" evidence="2">
    <location>
        <begin position="98"/>
        <end position="121"/>
    </location>
</feature>
<dbReference type="InterPro" id="IPR002035">
    <property type="entry name" value="VWF_A"/>
</dbReference>
<feature type="transmembrane region" description="Helical" evidence="2">
    <location>
        <begin position="64"/>
        <end position="86"/>
    </location>
</feature>
<keyword evidence="5" id="KW-1185">Reference proteome</keyword>
<evidence type="ECO:0000256" key="1">
    <source>
        <dbReference type="SAM" id="MobiDB-lite"/>
    </source>
</evidence>
<dbReference type="SMART" id="SM00327">
    <property type="entry name" value="VWA"/>
    <property type="match status" value="1"/>
</dbReference>
<dbReference type="CDD" id="cd00198">
    <property type="entry name" value="vWFA"/>
    <property type="match status" value="1"/>
</dbReference>
<evidence type="ECO:0000259" key="3">
    <source>
        <dbReference type="PROSITE" id="PS50234"/>
    </source>
</evidence>
<accession>A0ABS3U8I5</accession>
<evidence type="ECO:0000256" key="2">
    <source>
        <dbReference type="SAM" id="Phobius"/>
    </source>
</evidence>
<proteinExistence type="predicted"/>
<dbReference type="Gene3D" id="3.40.50.410">
    <property type="entry name" value="von Willebrand factor, type A domain"/>
    <property type="match status" value="1"/>
</dbReference>
<feature type="region of interest" description="Disordered" evidence="1">
    <location>
        <begin position="1"/>
        <end position="29"/>
    </location>
</feature>
<gene>
    <name evidence="4" type="ORF">J5V16_19725</name>
</gene>
<sequence>MAAPEPDRNDTTEATEDGTSAPPAAGPDAKAVPPQAVYLGGAAMTIGGLLGALIQLLIGAVPQPWSTVLIAVGIVIIIVQLLWSLVPVKDGRRTARSTGFVVIAVAVACAFLLGFILHPMVLRFYQQFGSCGDPVELTVLVPEDGAAWFQESITDFNREYGEGDCRAANVTAYSAPWPEAEKAMAQGWQPPPDGEEDRPFEAMRDVGPRPHFWIAESQTQVELADELLGDPASGVNYEVFEPKDAEPIGRTPLVLAVPEAVFDTQGFNEKSQTTDRPLHELINELDDAYGTPVLRSDPAVSTTGLLFFRALDDHGSAALAESRLADAAASTGIALSPSDTGLLCEVARSQGAIPYAAVLTTEMALAHYNTGKALGDDCPGADDTRSGLVPVYSTGLGSLDYRGVRLDWTGDPWDEQRTAVADDLQSWLAGESGGSNPEALGMRSEDYERDALAGDYRFDTAFDAESDPLSAAEFDALQADYGRSRLPTTVLLAVDRSGSMNEEVGGGRTRFELATDGVVTALDYLGVNPQDQAALWTFPVSGSGSHEPVFDMTADPPEDVAERLRAAPTSEGVDLHQTVVDGIAELDAAGLDDGSNAMVVITDGADTDRSGTTAGEVRQRLAESQAQLYLIAVGDAACRSATFAALDEDPRVTCLEAEEEQISATFDGLFNQLWSGR</sequence>
<keyword evidence="2" id="KW-1133">Transmembrane helix</keyword>
<feature type="transmembrane region" description="Helical" evidence="2">
    <location>
        <begin position="36"/>
        <end position="58"/>
    </location>
</feature>
<keyword evidence="2" id="KW-0472">Membrane</keyword>
<protein>
    <submittedName>
        <fullName evidence="4">VWA domain-containing protein</fullName>
    </submittedName>
</protein>
<feature type="domain" description="VWFA" evidence="3">
    <location>
        <begin position="489"/>
        <end position="673"/>
    </location>
</feature>
<dbReference type="InterPro" id="IPR036465">
    <property type="entry name" value="vWFA_dom_sf"/>
</dbReference>